<dbReference type="SUPFAM" id="SSF109604">
    <property type="entry name" value="HD-domain/PDEase-like"/>
    <property type="match status" value="1"/>
</dbReference>
<reference evidence="2" key="1">
    <citation type="submission" date="2019-12" db="EMBL/GenBank/DDBJ databases">
        <title>Microbes associate with the intestines of laboratory mice.</title>
        <authorList>
            <person name="Navarre W."/>
            <person name="Wong E."/>
        </authorList>
    </citation>
    <scope>NUCLEOTIDE SEQUENCE</scope>
    <source>
        <strain evidence="2">NM79_F5</strain>
    </source>
</reference>
<dbReference type="InterPro" id="IPR006674">
    <property type="entry name" value="HD_domain"/>
</dbReference>
<dbReference type="AlphaFoldDB" id="A0A964RQ67"/>
<feature type="domain" description="HD/PDEase" evidence="1">
    <location>
        <begin position="26"/>
        <end position="157"/>
    </location>
</feature>
<dbReference type="SMART" id="SM00471">
    <property type="entry name" value="HDc"/>
    <property type="match status" value="1"/>
</dbReference>
<evidence type="ECO:0000313" key="3">
    <source>
        <dbReference type="Proteomes" id="UP000656077"/>
    </source>
</evidence>
<dbReference type="RefSeq" id="WP_160360381.1">
    <property type="nucleotide sequence ID" value="NZ_WSRQ01000036.1"/>
</dbReference>
<evidence type="ECO:0000259" key="1">
    <source>
        <dbReference type="SMART" id="SM00471"/>
    </source>
</evidence>
<proteinExistence type="predicted"/>
<sequence length="215" mass="24737">MKNYLEEGIPTLEEAKIILEEGSKLNPGPWIDHSLYAGKAAELIAKEDKELDSNIALILGMLHDIGRRYGVTSMRHSIDGYNFAAERGYNLLGRICLTHSHPLQDVDAVFGNWDCSNEEYKFVKEYLGNVQYSAYDKLIQLCDALALPTGYCLMEKRMLDVALRHGVNKYTIDKWKATFEIKKYFEERIGKSIYSILPNVIENTFELYNIEHFKN</sequence>
<organism evidence="2 3">
    <name type="scientific">Clostridium chromiireducens</name>
    <dbReference type="NCBI Taxonomy" id="225345"/>
    <lineage>
        <taxon>Bacteria</taxon>
        <taxon>Bacillati</taxon>
        <taxon>Bacillota</taxon>
        <taxon>Clostridia</taxon>
        <taxon>Eubacteriales</taxon>
        <taxon>Clostridiaceae</taxon>
        <taxon>Clostridium</taxon>
    </lineage>
</organism>
<name>A0A964RQ67_9CLOT</name>
<dbReference type="Gene3D" id="1.10.3210.10">
    <property type="entry name" value="Hypothetical protein af1432"/>
    <property type="match status" value="1"/>
</dbReference>
<comment type="caution">
    <text evidence="2">The sequence shown here is derived from an EMBL/GenBank/DDBJ whole genome shotgun (WGS) entry which is preliminary data.</text>
</comment>
<dbReference type="EMBL" id="WSRQ01000036">
    <property type="protein sequence ID" value="MVX65690.1"/>
    <property type="molecule type" value="Genomic_DNA"/>
</dbReference>
<accession>A0A964RQ67</accession>
<protein>
    <submittedName>
        <fullName evidence="2">HD domain-containing protein</fullName>
    </submittedName>
</protein>
<dbReference type="InterPro" id="IPR003607">
    <property type="entry name" value="HD/PDEase_dom"/>
</dbReference>
<evidence type="ECO:0000313" key="2">
    <source>
        <dbReference type="EMBL" id="MVX65690.1"/>
    </source>
</evidence>
<dbReference type="Proteomes" id="UP000656077">
    <property type="component" value="Unassembled WGS sequence"/>
</dbReference>
<dbReference type="Pfam" id="PF01966">
    <property type="entry name" value="HD"/>
    <property type="match status" value="1"/>
</dbReference>
<gene>
    <name evidence="2" type="ORF">GKZ28_18585</name>
</gene>